<organism evidence="2 3">
    <name type="scientific">Allacma fusca</name>
    <dbReference type="NCBI Taxonomy" id="39272"/>
    <lineage>
        <taxon>Eukaryota</taxon>
        <taxon>Metazoa</taxon>
        <taxon>Ecdysozoa</taxon>
        <taxon>Arthropoda</taxon>
        <taxon>Hexapoda</taxon>
        <taxon>Collembola</taxon>
        <taxon>Symphypleona</taxon>
        <taxon>Sminthuridae</taxon>
        <taxon>Allacma</taxon>
    </lineage>
</organism>
<name>A0A8J2KA93_9HEXA</name>
<feature type="domain" description="O-acyltransferase WSD1 C-terminal" evidence="1">
    <location>
        <begin position="154"/>
        <end position="279"/>
    </location>
</feature>
<gene>
    <name evidence="2" type="ORF">AFUS01_LOCUS20078</name>
</gene>
<proteinExistence type="predicted"/>
<dbReference type="AlphaFoldDB" id="A0A8J2KA93"/>
<dbReference type="OrthoDB" id="619536at2759"/>
<keyword evidence="3" id="KW-1185">Reference proteome</keyword>
<dbReference type="InterPro" id="IPR009721">
    <property type="entry name" value="O-acyltransferase_WSD1_C"/>
</dbReference>
<dbReference type="Pfam" id="PF06974">
    <property type="entry name" value="WS_DGAT_C"/>
    <property type="match status" value="1"/>
</dbReference>
<protein>
    <recommendedName>
        <fullName evidence="1">O-acyltransferase WSD1 C-terminal domain-containing protein</fullName>
    </recommendedName>
</protein>
<accession>A0A8J2KA93</accession>
<evidence type="ECO:0000313" key="3">
    <source>
        <dbReference type="Proteomes" id="UP000708208"/>
    </source>
</evidence>
<dbReference type="Proteomes" id="UP000708208">
    <property type="component" value="Unassembled WGS sequence"/>
</dbReference>
<dbReference type="EMBL" id="CAJVCH010213707">
    <property type="protein sequence ID" value="CAG7731491.1"/>
    <property type="molecule type" value="Genomic_DNA"/>
</dbReference>
<evidence type="ECO:0000313" key="2">
    <source>
        <dbReference type="EMBL" id="CAG7731491.1"/>
    </source>
</evidence>
<sequence>MLAIVLLHHYLGNGLSIAELMQKVATTPVNLPRPSLPARSRGMRILLTALMPIRIFYDTADSLIENYCGTHLWTKIRKIKKYYTAFTNPIPVEVTKKVKNMHGVSFLSVSLASISGAMHRVMTDVGHHVPERIKIAFTIPNPKQPEGMYNTTFFTFTFLPIEKNSTPENLKRISNKLAELKLSFDTLGYGLLIKCISLLPIRVGRFLKRGFATAVISSFPVLEENGQLDNIDVTDVISTIGPCNSGCGIIVLMCGVAGNQRISVSIDKSLIANEQQFLKIGPYIEEEIMHLYNLGLKDGMGSDKKLDLC</sequence>
<comment type="caution">
    <text evidence="2">The sequence shown here is derived from an EMBL/GenBank/DDBJ whole genome shotgun (WGS) entry which is preliminary data.</text>
</comment>
<reference evidence="2" key="1">
    <citation type="submission" date="2021-06" db="EMBL/GenBank/DDBJ databases">
        <authorList>
            <person name="Hodson N. C."/>
            <person name="Mongue J. A."/>
            <person name="Jaron S. K."/>
        </authorList>
    </citation>
    <scope>NUCLEOTIDE SEQUENCE</scope>
</reference>
<evidence type="ECO:0000259" key="1">
    <source>
        <dbReference type="Pfam" id="PF06974"/>
    </source>
</evidence>